<reference evidence="1" key="1">
    <citation type="journal article" date="2022" name="Int. J. Mol. Sci.">
        <title>Draft Genome of Tanacetum Coccineum: Genomic Comparison of Closely Related Tanacetum-Family Plants.</title>
        <authorList>
            <person name="Yamashiro T."/>
            <person name="Shiraishi A."/>
            <person name="Nakayama K."/>
            <person name="Satake H."/>
        </authorList>
    </citation>
    <scope>NUCLEOTIDE SEQUENCE</scope>
</reference>
<accession>A0ABQ5BX93</accession>
<dbReference type="Proteomes" id="UP001151760">
    <property type="component" value="Unassembled WGS sequence"/>
</dbReference>
<gene>
    <name evidence="1" type="ORF">Tco_0878201</name>
</gene>
<protein>
    <submittedName>
        <fullName evidence="1">Uncharacterized protein</fullName>
    </submittedName>
</protein>
<organism evidence="1 2">
    <name type="scientific">Tanacetum coccineum</name>
    <dbReference type="NCBI Taxonomy" id="301880"/>
    <lineage>
        <taxon>Eukaryota</taxon>
        <taxon>Viridiplantae</taxon>
        <taxon>Streptophyta</taxon>
        <taxon>Embryophyta</taxon>
        <taxon>Tracheophyta</taxon>
        <taxon>Spermatophyta</taxon>
        <taxon>Magnoliopsida</taxon>
        <taxon>eudicotyledons</taxon>
        <taxon>Gunneridae</taxon>
        <taxon>Pentapetalae</taxon>
        <taxon>asterids</taxon>
        <taxon>campanulids</taxon>
        <taxon>Asterales</taxon>
        <taxon>Asteraceae</taxon>
        <taxon>Asteroideae</taxon>
        <taxon>Anthemideae</taxon>
        <taxon>Anthemidinae</taxon>
        <taxon>Tanacetum</taxon>
    </lineage>
</organism>
<name>A0ABQ5BX93_9ASTR</name>
<keyword evidence="2" id="KW-1185">Reference proteome</keyword>
<evidence type="ECO:0000313" key="1">
    <source>
        <dbReference type="EMBL" id="GJT19495.1"/>
    </source>
</evidence>
<comment type="caution">
    <text evidence="1">The sequence shown here is derived from an EMBL/GenBank/DDBJ whole genome shotgun (WGS) entry which is preliminary data.</text>
</comment>
<sequence length="87" mass="9510">MSTKIELKLEQSQQGVSNDVLSESTQTVSALKLLALKTGEYNLWSMRMEQYLTFTDHALWEVIVNGDSPVASASAGTEGPIPHKTAE</sequence>
<dbReference type="EMBL" id="BQNB010013721">
    <property type="protein sequence ID" value="GJT19495.1"/>
    <property type="molecule type" value="Genomic_DNA"/>
</dbReference>
<proteinExistence type="predicted"/>
<evidence type="ECO:0000313" key="2">
    <source>
        <dbReference type="Proteomes" id="UP001151760"/>
    </source>
</evidence>
<reference evidence="1" key="2">
    <citation type="submission" date="2022-01" db="EMBL/GenBank/DDBJ databases">
        <authorList>
            <person name="Yamashiro T."/>
            <person name="Shiraishi A."/>
            <person name="Satake H."/>
            <person name="Nakayama K."/>
        </authorList>
    </citation>
    <scope>NUCLEOTIDE SEQUENCE</scope>
</reference>